<dbReference type="Proteomes" id="UP000799424">
    <property type="component" value="Unassembled WGS sequence"/>
</dbReference>
<keyword evidence="2" id="KW-1185">Reference proteome</keyword>
<evidence type="ECO:0000313" key="2">
    <source>
        <dbReference type="Proteomes" id="UP000799424"/>
    </source>
</evidence>
<dbReference type="AlphaFoldDB" id="A0A6A6ZWN9"/>
<name>A0A6A6ZWN9_9PLEO</name>
<dbReference type="EMBL" id="MU006228">
    <property type="protein sequence ID" value="KAF2825128.1"/>
    <property type="molecule type" value="Genomic_DNA"/>
</dbReference>
<proteinExistence type="predicted"/>
<organism evidence="1 2">
    <name type="scientific">Ophiobolus disseminans</name>
    <dbReference type="NCBI Taxonomy" id="1469910"/>
    <lineage>
        <taxon>Eukaryota</taxon>
        <taxon>Fungi</taxon>
        <taxon>Dikarya</taxon>
        <taxon>Ascomycota</taxon>
        <taxon>Pezizomycotina</taxon>
        <taxon>Dothideomycetes</taxon>
        <taxon>Pleosporomycetidae</taxon>
        <taxon>Pleosporales</taxon>
        <taxon>Pleosporineae</taxon>
        <taxon>Phaeosphaeriaceae</taxon>
        <taxon>Ophiobolus</taxon>
    </lineage>
</organism>
<evidence type="ECO:0000313" key="1">
    <source>
        <dbReference type="EMBL" id="KAF2825128.1"/>
    </source>
</evidence>
<sequence>MSLGNYSSPRCLNGPAWNSPFIDKALSTYSIAPYPQRSPKASINSRTNCVTNLNSPRETFKAKNARTFKSPRMMGNILSAQMEHNASESVAAKMGGKISPGASWRLLAPCGYDRPLLRLGAFTRTCREELIPAIKFENCENDRVCPINDLHADLFKFALYILEQAAEAEAAGVSAAQKKVLLAPLKSINAIWAYAVQEVKETKDGKWKISSRRVGQRMRAICMAGGRGWIGGRAGFGNA</sequence>
<gene>
    <name evidence="1" type="ORF">CC86DRAFT_407362</name>
</gene>
<accession>A0A6A6ZWN9</accession>
<protein>
    <submittedName>
        <fullName evidence="1">Uncharacterized protein</fullName>
    </submittedName>
</protein>
<reference evidence="1" key="1">
    <citation type="journal article" date="2020" name="Stud. Mycol.">
        <title>101 Dothideomycetes genomes: a test case for predicting lifestyles and emergence of pathogens.</title>
        <authorList>
            <person name="Haridas S."/>
            <person name="Albert R."/>
            <person name="Binder M."/>
            <person name="Bloem J."/>
            <person name="Labutti K."/>
            <person name="Salamov A."/>
            <person name="Andreopoulos B."/>
            <person name="Baker S."/>
            <person name="Barry K."/>
            <person name="Bills G."/>
            <person name="Bluhm B."/>
            <person name="Cannon C."/>
            <person name="Castanera R."/>
            <person name="Culley D."/>
            <person name="Daum C."/>
            <person name="Ezra D."/>
            <person name="Gonzalez J."/>
            <person name="Henrissat B."/>
            <person name="Kuo A."/>
            <person name="Liang C."/>
            <person name="Lipzen A."/>
            <person name="Lutzoni F."/>
            <person name="Magnuson J."/>
            <person name="Mondo S."/>
            <person name="Nolan M."/>
            <person name="Ohm R."/>
            <person name="Pangilinan J."/>
            <person name="Park H.-J."/>
            <person name="Ramirez L."/>
            <person name="Alfaro M."/>
            <person name="Sun H."/>
            <person name="Tritt A."/>
            <person name="Yoshinaga Y."/>
            <person name="Zwiers L.-H."/>
            <person name="Turgeon B."/>
            <person name="Goodwin S."/>
            <person name="Spatafora J."/>
            <person name="Crous P."/>
            <person name="Grigoriev I."/>
        </authorList>
    </citation>
    <scope>NUCLEOTIDE SEQUENCE</scope>
    <source>
        <strain evidence="1">CBS 113818</strain>
    </source>
</reference>